<dbReference type="FunFam" id="3.20.20.140:FF:000005">
    <property type="entry name" value="TatD family hydrolase"/>
    <property type="match status" value="1"/>
</dbReference>
<name>A0A7R8X1A0_9CRUS</name>
<evidence type="ECO:0000313" key="5">
    <source>
        <dbReference type="EMBL" id="CAD7238952.1"/>
    </source>
</evidence>
<feature type="binding site" evidence="4">
    <location>
        <position position="107"/>
    </location>
    <ligand>
        <name>a divalent metal cation</name>
        <dbReference type="ChEBI" id="CHEBI:60240"/>
        <label>2</label>
    </ligand>
</feature>
<dbReference type="GO" id="GO:0016788">
    <property type="term" value="F:hydrolase activity, acting on ester bonds"/>
    <property type="evidence" value="ECO:0007669"/>
    <property type="project" value="InterPro"/>
</dbReference>
<protein>
    <submittedName>
        <fullName evidence="5">Uncharacterized protein</fullName>
    </submittedName>
</protein>
<dbReference type="SUPFAM" id="SSF51556">
    <property type="entry name" value="Metallo-dependent hydrolases"/>
    <property type="match status" value="1"/>
</dbReference>
<dbReference type="InterPro" id="IPR001130">
    <property type="entry name" value="TatD-like"/>
</dbReference>
<evidence type="ECO:0000256" key="4">
    <source>
        <dbReference type="PIRSR" id="PIRSR005902-1"/>
    </source>
</evidence>
<comment type="similarity">
    <text evidence="1">Belongs to the metallo-dependent hydrolases superfamily. TatD-type hydrolase family.</text>
</comment>
<feature type="binding site" evidence="4">
    <location>
        <position position="46"/>
    </location>
    <ligand>
        <name>a divalent metal cation</name>
        <dbReference type="ChEBI" id="CHEBI:60240"/>
        <label>1</label>
    </ligand>
</feature>
<dbReference type="PIRSF" id="PIRSF005902">
    <property type="entry name" value="DNase_TatD"/>
    <property type="match status" value="1"/>
</dbReference>
<keyword evidence="2 4" id="KW-0479">Metal-binding</keyword>
<evidence type="ECO:0000256" key="2">
    <source>
        <dbReference type="ARBA" id="ARBA00022723"/>
    </source>
</evidence>
<dbReference type="OrthoDB" id="413993at2759"/>
<proteinExistence type="inferred from homology"/>
<reference evidence="5" key="1">
    <citation type="submission" date="2020-11" db="EMBL/GenBank/DDBJ databases">
        <authorList>
            <person name="Tran Van P."/>
        </authorList>
    </citation>
    <scope>NUCLEOTIDE SEQUENCE</scope>
</reference>
<feature type="binding site" evidence="4">
    <location>
        <position position="82"/>
    </location>
    <ligand>
        <name>a divalent metal cation</name>
        <dbReference type="ChEBI" id="CHEBI:60240"/>
        <label>2</label>
    </ligand>
</feature>
<dbReference type="AlphaFoldDB" id="A0A7R8X1A0"/>
<dbReference type="Gene3D" id="3.20.20.140">
    <property type="entry name" value="Metal-dependent hydrolases"/>
    <property type="match status" value="1"/>
</dbReference>
<dbReference type="PANTHER" id="PTHR46124:SF2">
    <property type="entry name" value="D-AMINOACYL-TRNA DEACYLASE"/>
    <property type="match status" value="1"/>
</dbReference>
<dbReference type="Pfam" id="PF01026">
    <property type="entry name" value="TatD_DNase"/>
    <property type="match status" value="1"/>
</dbReference>
<sequence>VLELANTQPNVFASVGVHPNVTEGVDPDVDTLVSLANTPKVVAIGETGLDYFRSNGQLDWQHQRFHRHIEASKQSRCPLIIHSREAADDTIKTLQKQSAEDAGGVIHCFAEDWDFAVKAMDLGFYISFSGIVTFKSASAIQDVAKRMPLDRMLVETDSPYLAPVPHRGQTNQPAFTRHVAEYVANLRGIPLEAVAEQTTENFFSLFHKARQT</sequence>
<feature type="binding site" evidence="4">
    <location>
        <position position="157"/>
    </location>
    <ligand>
        <name>a divalent metal cation</name>
        <dbReference type="ChEBI" id="CHEBI:60240"/>
        <label>1</label>
    </ligand>
</feature>
<dbReference type="GO" id="GO:0005829">
    <property type="term" value="C:cytosol"/>
    <property type="evidence" value="ECO:0007669"/>
    <property type="project" value="TreeGrafter"/>
</dbReference>
<organism evidence="5">
    <name type="scientific">Cyprideis torosa</name>
    <dbReference type="NCBI Taxonomy" id="163714"/>
    <lineage>
        <taxon>Eukaryota</taxon>
        <taxon>Metazoa</taxon>
        <taxon>Ecdysozoa</taxon>
        <taxon>Arthropoda</taxon>
        <taxon>Crustacea</taxon>
        <taxon>Oligostraca</taxon>
        <taxon>Ostracoda</taxon>
        <taxon>Podocopa</taxon>
        <taxon>Podocopida</taxon>
        <taxon>Cytherocopina</taxon>
        <taxon>Cytheroidea</taxon>
        <taxon>Cytherideidae</taxon>
        <taxon>Cyprideis</taxon>
    </lineage>
</organism>
<dbReference type="PANTHER" id="PTHR46124">
    <property type="entry name" value="D-AMINOACYL-TRNA DEACYLASE"/>
    <property type="match status" value="1"/>
</dbReference>
<dbReference type="GO" id="GO:0004536">
    <property type="term" value="F:DNA nuclease activity"/>
    <property type="evidence" value="ECO:0007669"/>
    <property type="project" value="InterPro"/>
</dbReference>
<keyword evidence="3" id="KW-0378">Hydrolase</keyword>
<dbReference type="CDD" id="cd01310">
    <property type="entry name" value="TatD_DNAse"/>
    <property type="match status" value="1"/>
</dbReference>
<evidence type="ECO:0000256" key="3">
    <source>
        <dbReference type="ARBA" id="ARBA00022801"/>
    </source>
</evidence>
<dbReference type="InterPro" id="IPR032466">
    <property type="entry name" value="Metal_Hydrolase"/>
</dbReference>
<gene>
    <name evidence="5" type="ORF">CTOB1V02_LOCUS16767</name>
</gene>
<dbReference type="NCBIfam" id="TIGR00010">
    <property type="entry name" value="YchF/TatD family DNA exonuclease"/>
    <property type="match status" value="1"/>
</dbReference>
<feature type="non-terminal residue" evidence="5">
    <location>
        <position position="1"/>
    </location>
</feature>
<evidence type="ECO:0000256" key="1">
    <source>
        <dbReference type="ARBA" id="ARBA00009275"/>
    </source>
</evidence>
<dbReference type="GO" id="GO:0046872">
    <property type="term" value="F:metal ion binding"/>
    <property type="evidence" value="ECO:0007669"/>
    <property type="project" value="UniProtKB-KW"/>
</dbReference>
<dbReference type="InterPro" id="IPR018228">
    <property type="entry name" value="DNase_TatD-rel_CS"/>
</dbReference>
<accession>A0A7R8X1A0</accession>
<dbReference type="EMBL" id="OB712304">
    <property type="protein sequence ID" value="CAD7238952.1"/>
    <property type="molecule type" value="Genomic_DNA"/>
</dbReference>
<dbReference type="PROSITE" id="PS01090">
    <property type="entry name" value="TATD_2"/>
    <property type="match status" value="1"/>
</dbReference>
<dbReference type="InterPro" id="IPR015991">
    <property type="entry name" value="TatD/YcfH-like"/>
</dbReference>